<reference evidence="1" key="1">
    <citation type="submission" date="2016-10" db="EMBL/GenBank/DDBJ databases">
        <authorList>
            <person name="Varghese N."/>
            <person name="Submissions S."/>
        </authorList>
    </citation>
    <scope>NUCLEOTIDE SEQUENCE [LARGE SCALE GENOMIC DNA]</scope>
    <source>
        <strain evidence="1">YR281</strain>
    </source>
</reference>
<evidence type="ECO:0000313" key="1">
    <source>
        <dbReference type="EMBL" id="SDJ51381.1"/>
    </source>
</evidence>
<comment type="caution">
    <text evidence="1">The sequence shown here is derived from an EMBL/GenBank/DDBJ whole genome shotgun (WGS) entry which is preliminary data.</text>
</comment>
<gene>
    <name evidence="1" type="ORF">SAMN04487926_15731</name>
</gene>
<protein>
    <submittedName>
        <fullName evidence="1">Uncharacterized protein</fullName>
    </submittedName>
</protein>
<dbReference type="Proteomes" id="UP000198900">
    <property type="component" value="Unassembled WGS sequence"/>
</dbReference>
<name>A0A7Z7BLA3_9BURK</name>
<proteinExistence type="predicted"/>
<evidence type="ECO:0000313" key="2">
    <source>
        <dbReference type="Proteomes" id="UP000198900"/>
    </source>
</evidence>
<accession>A0A7Z7BLA3</accession>
<keyword evidence="2" id="KW-1185">Reference proteome</keyword>
<dbReference type="AlphaFoldDB" id="A0A7Z7BLA3"/>
<organism evidence="1 2">
    <name type="scientific">Paraburkholderia steynii</name>
    <dbReference type="NCBI Taxonomy" id="1245441"/>
    <lineage>
        <taxon>Bacteria</taxon>
        <taxon>Pseudomonadati</taxon>
        <taxon>Pseudomonadota</taxon>
        <taxon>Betaproteobacteria</taxon>
        <taxon>Burkholderiales</taxon>
        <taxon>Burkholderiaceae</taxon>
        <taxon>Paraburkholderia</taxon>
    </lineage>
</organism>
<sequence>MRGYFYFVNRKPENDSSHSKIVHEALNEKTSAFPNGLVDQRSSLPISGKLMDIIVAMQTAASVRTTRSSLS</sequence>
<dbReference type="EMBL" id="FNDI01000057">
    <property type="protein sequence ID" value="SDJ51381.1"/>
    <property type="molecule type" value="Genomic_DNA"/>
</dbReference>